<dbReference type="RefSeq" id="WP_302885291.1">
    <property type="nucleotide sequence ID" value="NZ_JAUMIT010000015.1"/>
</dbReference>
<dbReference type="EMBL" id="JAUMIT010000015">
    <property type="protein sequence ID" value="MDO3695984.1"/>
    <property type="molecule type" value="Genomic_DNA"/>
</dbReference>
<evidence type="ECO:0000313" key="1">
    <source>
        <dbReference type="EMBL" id="MDO3695984.1"/>
    </source>
</evidence>
<keyword evidence="2" id="KW-1185">Reference proteome</keyword>
<protein>
    <submittedName>
        <fullName evidence="1">Uncharacterized protein</fullName>
    </submittedName>
</protein>
<organism evidence="1 2">
    <name type="scientific">Wenyingzhuangia gilva</name>
    <dbReference type="NCBI Taxonomy" id="3057677"/>
    <lineage>
        <taxon>Bacteria</taxon>
        <taxon>Pseudomonadati</taxon>
        <taxon>Bacteroidota</taxon>
        <taxon>Flavobacteriia</taxon>
        <taxon>Flavobacteriales</taxon>
        <taxon>Flavobacteriaceae</taxon>
        <taxon>Wenyingzhuangia</taxon>
    </lineage>
</organism>
<dbReference type="Proteomes" id="UP001168642">
    <property type="component" value="Unassembled WGS sequence"/>
</dbReference>
<proteinExistence type="predicted"/>
<accession>A0ABT8VVI7</accession>
<reference evidence="1" key="1">
    <citation type="submission" date="2023-07" db="EMBL/GenBank/DDBJ databases">
        <title>Wenyingzhuangia sp. chi5 genome sequencing and assembly.</title>
        <authorList>
            <person name="Park S."/>
        </authorList>
    </citation>
    <scope>NUCLEOTIDE SEQUENCE</scope>
    <source>
        <strain evidence="1">Chi5</strain>
    </source>
</reference>
<comment type="caution">
    <text evidence="1">The sequence shown here is derived from an EMBL/GenBank/DDBJ whole genome shotgun (WGS) entry which is preliminary data.</text>
</comment>
<evidence type="ECO:0000313" key="2">
    <source>
        <dbReference type="Proteomes" id="UP001168642"/>
    </source>
</evidence>
<gene>
    <name evidence="1" type="ORF">QVZ41_14120</name>
</gene>
<sequence>MTENFTWNIQRAGYEFDQYDFKGETDYLNFLNEFEKFPWMNELKKANQNPEKVSPTLSVEDEKEKKTFWVSISGDENQHGYIIGYIYPKMKKSFFGLGKEKEIRWLEMFQTQNIELIKKCYHFQFNREYDKLYIELNQLEKFGEMEAKI</sequence>
<name>A0ABT8VVI7_9FLAO</name>